<gene>
    <name evidence="1" type="ORF">NP233_g11953</name>
</gene>
<evidence type="ECO:0000313" key="2">
    <source>
        <dbReference type="Proteomes" id="UP001213000"/>
    </source>
</evidence>
<dbReference type="AlphaFoldDB" id="A0AAD5YJW6"/>
<evidence type="ECO:0000313" key="1">
    <source>
        <dbReference type="EMBL" id="KAJ3556548.1"/>
    </source>
</evidence>
<keyword evidence="2" id="KW-1185">Reference proteome</keyword>
<organism evidence="1 2">
    <name type="scientific">Leucocoprinus birnbaumii</name>
    <dbReference type="NCBI Taxonomy" id="56174"/>
    <lineage>
        <taxon>Eukaryota</taxon>
        <taxon>Fungi</taxon>
        <taxon>Dikarya</taxon>
        <taxon>Basidiomycota</taxon>
        <taxon>Agaricomycotina</taxon>
        <taxon>Agaricomycetes</taxon>
        <taxon>Agaricomycetidae</taxon>
        <taxon>Agaricales</taxon>
        <taxon>Agaricineae</taxon>
        <taxon>Agaricaceae</taxon>
        <taxon>Leucocoprinus</taxon>
    </lineage>
</organism>
<name>A0AAD5YJW6_9AGAR</name>
<proteinExistence type="predicted"/>
<reference evidence="1" key="1">
    <citation type="submission" date="2022-07" db="EMBL/GenBank/DDBJ databases">
        <title>Genome Sequence of Leucocoprinus birnbaumii.</title>
        <authorList>
            <person name="Buettner E."/>
        </authorList>
    </citation>
    <scope>NUCLEOTIDE SEQUENCE</scope>
    <source>
        <strain evidence="1">VT141</strain>
    </source>
</reference>
<sequence>MATVADPRLLFLHDGDPFLRHIVLLLSVYELGTKSAPAPVWGGPRTWQTDAIIRAIVALGRRLWNAEEDVRKCHNNHAKYEPDAHVTFPAAVPPLDAEFPSRLGYFPKVNGGTKERERGECCCGRGGEEHQRAVCRRLDVYAARRCEWIFDVDEAISDEIRGEVVRLIVQCHSQI</sequence>
<comment type="caution">
    <text evidence="1">The sequence shown here is derived from an EMBL/GenBank/DDBJ whole genome shotgun (WGS) entry which is preliminary data.</text>
</comment>
<accession>A0AAD5YJW6</accession>
<protein>
    <submittedName>
        <fullName evidence="1">Uncharacterized protein</fullName>
    </submittedName>
</protein>
<dbReference type="Proteomes" id="UP001213000">
    <property type="component" value="Unassembled WGS sequence"/>
</dbReference>
<dbReference type="EMBL" id="JANIEX010001567">
    <property type="protein sequence ID" value="KAJ3556548.1"/>
    <property type="molecule type" value="Genomic_DNA"/>
</dbReference>